<dbReference type="Pfam" id="PF01734">
    <property type="entry name" value="Patatin"/>
    <property type="match status" value="1"/>
</dbReference>
<evidence type="ECO:0000313" key="11">
    <source>
        <dbReference type="Proteomes" id="UP000036681"/>
    </source>
</evidence>
<organism evidence="11 12">
    <name type="scientific">Ascaris lumbricoides</name>
    <name type="common">Giant roundworm</name>
    <dbReference type="NCBI Taxonomy" id="6252"/>
    <lineage>
        <taxon>Eukaryota</taxon>
        <taxon>Metazoa</taxon>
        <taxon>Ecdysozoa</taxon>
        <taxon>Nematoda</taxon>
        <taxon>Chromadorea</taxon>
        <taxon>Rhabditida</taxon>
        <taxon>Spirurina</taxon>
        <taxon>Ascaridomorpha</taxon>
        <taxon>Ascaridoidea</taxon>
        <taxon>Ascarididae</taxon>
        <taxon>Ascaris</taxon>
    </lineage>
</organism>
<name>A0A9J2Q136_ASCLU</name>
<evidence type="ECO:0000256" key="1">
    <source>
        <dbReference type="ARBA" id="ARBA00013278"/>
    </source>
</evidence>
<dbReference type="InterPro" id="IPR036770">
    <property type="entry name" value="Ankyrin_rpt-contain_sf"/>
</dbReference>
<dbReference type="GO" id="GO:0005739">
    <property type="term" value="C:mitochondrion"/>
    <property type="evidence" value="ECO:0007669"/>
    <property type="project" value="TreeGrafter"/>
</dbReference>
<feature type="domain" description="PNPLA" evidence="10">
    <location>
        <begin position="617"/>
        <end position="819"/>
    </location>
</feature>
<evidence type="ECO:0000256" key="4">
    <source>
        <dbReference type="ARBA" id="ARBA00023043"/>
    </source>
</evidence>
<feature type="short sequence motif" description="GXSXG" evidence="8">
    <location>
        <begin position="675"/>
        <end position="679"/>
    </location>
</feature>
<protein>
    <recommendedName>
        <fullName evidence="1">phospholipase A2</fullName>
        <ecNumber evidence="1">3.1.1.4</ecNumber>
    </recommendedName>
</protein>
<dbReference type="Proteomes" id="UP000036681">
    <property type="component" value="Unplaced"/>
</dbReference>
<dbReference type="PROSITE" id="PS51635">
    <property type="entry name" value="PNPLA"/>
    <property type="match status" value="1"/>
</dbReference>
<dbReference type="GO" id="GO:2000304">
    <property type="term" value="P:positive regulation of ceramide biosynthetic process"/>
    <property type="evidence" value="ECO:0007669"/>
    <property type="project" value="TreeGrafter"/>
</dbReference>
<accession>A0A9J2Q136</accession>
<feature type="compositionally biased region" description="Polar residues" evidence="9">
    <location>
        <begin position="90"/>
        <end position="108"/>
    </location>
</feature>
<evidence type="ECO:0000256" key="9">
    <source>
        <dbReference type="SAM" id="MobiDB-lite"/>
    </source>
</evidence>
<dbReference type="CDD" id="cd07212">
    <property type="entry name" value="Pat_PNPLA9"/>
    <property type="match status" value="1"/>
</dbReference>
<dbReference type="SUPFAM" id="SSF48403">
    <property type="entry name" value="Ankyrin repeat"/>
    <property type="match status" value="1"/>
</dbReference>
<evidence type="ECO:0000313" key="12">
    <source>
        <dbReference type="WBParaSite" id="ALUE_0001518501-mRNA-1"/>
    </source>
</evidence>
<dbReference type="Gene3D" id="3.40.1090.10">
    <property type="entry name" value="Cytosolic phospholipase A2 catalytic domain"/>
    <property type="match status" value="1"/>
</dbReference>
<dbReference type="AlphaFoldDB" id="A0A9J2Q136"/>
<dbReference type="GO" id="GO:0016042">
    <property type="term" value="P:lipid catabolic process"/>
    <property type="evidence" value="ECO:0007669"/>
    <property type="project" value="UniProtKB-UniRule"/>
</dbReference>
<dbReference type="GO" id="GO:0047499">
    <property type="term" value="F:calcium-independent phospholipase A2 activity"/>
    <property type="evidence" value="ECO:0007669"/>
    <property type="project" value="InterPro"/>
</dbReference>
<dbReference type="GO" id="GO:0052816">
    <property type="term" value="F:long-chain fatty acyl-CoA hydrolase activity"/>
    <property type="evidence" value="ECO:0007669"/>
    <property type="project" value="TreeGrafter"/>
</dbReference>
<dbReference type="SMART" id="SM00248">
    <property type="entry name" value="ANK"/>
    <property type="match status" value="4"/>
</dbReference>
<evidence type="ECO:0000256" key="7">
    <source>
        <dbReference type="PROSITE-ProRule" id="PRU00023"/>
    </source>
</evidence>
<evidence type="ECO:0000259" key="10">
    <source>
        <dbReference type="PROSITE" id="PS51635"/>
    </source>
</evidence>
<dbReference type="InterPro" id="IPR016035">
    <property type="entry name" value="Acyl_Trfase/lysoPLipase"/>
</dbReference>
<evidence type="ECO:0000256" key="8">
    <source>
        <dbReference type="PROSITE-ProRule" id="PRU01161"/>
    </source>
</evidence>
<feature type="short sequence motif" description="GXGXXG" evidence="8">
    <location>
        <begin position="621"/>
        <end position="626"/>
    </location>
</feature>
<dbReference type="Pfam" id="PF12796">
    <property type="entry name" value="Ank_2"/>
    <property type="match status" value="1"/>
</dbReference>
<dbReference type="InterPro" id="IPR047148">
    <property type="entry name" value="PLPL9"/>
</dbReference>
<feature type="repeat" description="ANK" evidence="7">
    <location>
        <begin position="334"/>
        <end position="366"/>
    </location>
</feature>
<keyword evidence="4 7" id="KW-0040">ANK repeat</keyword>
<keyword evidence="8" id="KW-0442">Lipid degradation</keyword>
<comment type="catalytic activity">
    <reaction evidence="6">
        <text>a 1,2-diacyl-sn-glycero-3-phosphocholine + H2O = a 1-acyl-sn-glycero-3-phosphocholine + a fatty acid + H(+)</text>
        <dbReference type="Rhea" id="RHEA:15801"/>
        <dbReference type="ChEBI" id="CHEBI:15377"/>
        <dbReference type="ChEBI" id="CHEBI:15378"/>
        <dbReference type="ChEBI" id="CHEBI:28868"/>
        <dbReference type="ChEBI" id="CHEBI:57643"/>
        <dbReference type="ChEBI" id="CHEBI:58168"/>
        <dbReference type="EC" id="3.1.1.4"/>
    </reaction>
    <physiologicalReaction direction="left-to-right" evidence="6">
        <dbReference type="Rhea" id="RHEA:15802"/>
    </physiologicalReaction>
</comment>
<evidence type="ECO:0000256" key="3">
    <source>
        <dbReference type="ARBA" id="ARBA00022801"/>
    </source>
</evidence>
<dbReference type="InterPro" id="IPR002110">
    <property type="entry name" value="Ankyrin_rpt"/>
</dbReference>
<dbReference type="PANTHER" id="PTHR24139">
    <property type="entry name" value="CALCIUM-INDEPENDENT PHOSPHOLIPASE A2"/>
    <property type="match status" value="1"/>
</dbReference>
<keyword evidence="3 8" id="KW-0378">Hydrolase</keyword>
<sequence length="1054" mass="116562">MASNKSVRSEGMDKITAAPLEQTLSVEALAAEVCAVPHHDGASVCTEHSHYLNDCPSPCTSAGSEPFLEHKVTASSLSSHLESNHSDSNGSALATVSSTHSSADTLSANEPIAINSNDEEGARTPPSSPSSSRNAQKPRLVIASRSLFSLAQVSHKLGELWSSARERVFGEDYWIPSDAYEVILFPSELLPAHNTIFPASGTRKGLSVVQGTLKNQPASPLFHVVFANSVKGVAQSTVVTLSIFRSHDIQEAVDLYNRCCDCETLFMLIDIRKDNRKLVRELVAALRAHPLWLIVPIAIATNRLDFFSDEGIKRVQSTQHDYFTLMLNVAAQPEGRYPLMLAIEMHRVEIVRRLLQLGADPAVRDMSGNNAMHYAALASVHMLDLLWEFESTHALLNTTNHDGYTPVLLAIRNANPRCVSTLISRGAEVNILVAGRSPLFEAMQRLVMTLSSYNCDLNVADRSGDTALHLAVSRRDLQMTRLLLCLGADPNVKNKHGDTPRHLAAKLQEWELLKSLAICGAQRCEDGTKGGCVSGCVSMKKLDEIKDASWWSIESAENYVTPRASSSAFITELERFEESKGTNPIRDFKQRFCYEEMLKRLEEIAAAKDTPNFVSLLSLDGGGIRGLVIIQVPLSLFIGTSKTMLQIYLIFSQMLIDLEKVLGEPVFPYFDLVAGTSTGGIIVAGLAQGKSLRECQQIYLRLKDIIFDGWTRPYNSSLLEVFMQKEVGSKTTLADIPWPRMMFTTVRADCFPVRLELMRNYRLPVSEEENEQLGYGDPKDTLLWKALRRTSAAPTYFSTVDNKYIDGGIIANNPALDLLSELVFWNTTKHYLTNSADNPVEIGCVLSVGTGAIPVIPMETANLEISSNPYSSAVAIKNLGIILVDQVTATEGAPVDRARSWCHSANIPYFRLSAPLFKDVAMDTRDDVDLARMMWNCVEYGKQMHSELQRIAVLLKKLSSRAGNCCKPTSFECCQPFGWAARASSERPVARQSLAGRYVNCCSWDTHGEDDIYLRPGNQAVMRRHKLPHLQRHNDSTRAQASKVCHLIALEIKQ</sequence>
<feature type="compositionally biased region" description="Low complexity" evidence="9">
    <location>
        <begin position="78"/>
        <end position="89"/>
    </location>
</feature>
<evidence type="ECO:0000256" key="2">
    <source>
        <dbReference type="ARBA" id="ARBA00022737"/>
    </source>
</evidence>
<evidence type="ECO:0000256" key="5">
    <source>
        <dbReference type="ARBA" id="ARBA00023098"/>
    </source>
</evidence>
<keyword evidence="5 8" id="KW-0443">Lipid metabolism</keyword>
<keyword evidence="11" id="KW-1185">Reference proteome</keyword>
<dbReference type="WBParaSite" id="ALUE_0001518501-mRNA-1">
    <property type="protein sequence ID" value="ALUE_0001518501-mRNA-1"/>
    <property type="gene ID" value="ALUE_0001518501"/>
</dbReference>
<proteinExistence type="predicted"/>
<dbReference type="EC" id="3.1.1.4" evidence="1"/>
<feature type="short sequence motif" description="DGA/G" evidence="8">
    <location>
        <begin position="806"/>
        <end position="808"/>
    </location>
</feature>
<feature type="active site" description="Proton acceptor" evidence="8">
    <location>
        <position position="806"/>
    </location>
</feature>
<dbReference type="PANTHER" id="PTHR24139:SF34">
    <property type="entry name" value="85_88 KDA CALCIUM-INDEPENDENT PHOSPHOLIPASE A2"/>
    <property type="match status" value="1"/>
</dbReference>
<dbReference type="Gene3D" id="1.25.40.20">
    <property type="entry name" value="Ankyrin repeat-containing domain"/>
    <property type="match status" value="2"/>
</dbReference>
<feature type="repeat" description="ANK" evidence="7">
    <location>
        <begin position="463"/>
        <end position="495"/>
    </location>
</feature>
<dbReference type="PROSITE" id="PS50088">
    <property type="entry name" value="ANK_REPEAT"/>
    <property type="match status" value="3"/>
</dbReference>
<dbReference type="SUPFAM" id="SSF52151">
    <property type="entry name" value="FabD/lysophospholipase-like"/>
    <property type="match status" value="1"/>
</dbReference>
<keyword evidence="2" id="KW-0677">Repeat</keyword>
<reference evidence="12" key="1">
    <citation type="submission" date="2023-03" db="UniProtKB">
        <authorList>
            <consortium name="WormBaseParasite"/>
        </authorList>
    </citation>
    <scope>IDENTIFICATION</scope>
</reference>
<evidence type="ECO:0000256" key="6">
    <source>
        <dbReference type="ARBA" id="ARBA00023422"/>
    </source>
</evidence>
<dbReference type="PROSITE" id="PS50297">
    <property type="entry name" value="ANK_REP_REGION"/>
    <property type="match status" value="3"/>
</dbReference>
<dbReference type="InterPro" id="IPR002641">
    <property type="entry name" value="PNPLA_dom"/>
</dbReference>
<feature type="active site" description="Nucleophile" evidence="8">
    <location>
        <position position="677"/>
    </location>
</feature>
<dbReference type="Pfam" id="PF13857">
    <property type="entry name" value="Ank_5"/>
    <property type="match status" value="1"/>
</dbReference>
<feature type="region of interest" description="Disordered" evidence="9">
    <location>
        <begin position="78"/>
        <end position="136"/>
    </location>
</feature>
<feature type="repeat" description="ANK" evidence="7">
    <location>
        <begin position="402"/>
        <end position="434"/>
    </location>
</feature>